<feature type="compositionally biased region" description="Low complexity" evidence="1">
    <location>
        <begin position="239"/>
        <end position="269"/>
    </location>
</feature>
<dbReference type="RefSeq" id="WP_377599407.1">
    <property type="nucleotide sequence ID" value="NZ_JBHUME010000002.1"/>
</dbReference>
<reference evidence="3" key="1">
    <citation type="journal article" date="2019" name="Int. J. Syst. Evol. Microbiol.">
        <title>The Global Catalogue of Microorganisms (GCM) 10K type strain sequencing project: providing services to taxonomists for standard genome sequencing and annotation.</title>
        <authorList>
            <consortium name="The Broad Institute Genomics Platform"/>
            <consortium name="The Broad Institute Genome Sequencing Center for Infectious Disease"/>
            <person name="Wu L."/>
            <person name="Ma J."/>
        </authorList>
    </citation>
    <scope>NUCLEOTIDE SEQUENCE [LARGE SCALE GENOMIC DNA]</scope>
    <source>
        <strain evidence="3">KCTC 3950</strain>
    </source>
</reference>
<gene>
    <name evidence="2" type="ORF">ACFSUF_01490</name>
</gene>
<dbReference type="Proteomes" id="UP001597541">
    <property type="component" value="Unassembled WGS sequence"/>
</dbReference>
<feature type="compositionally biased region" description="Basic and acidic residues" evidence="1">
    <location>
        <begin position="213"/>
        <end position="231"/>
    </location>
</feature>
<organism evidence="2 3">
    <name type="scientific">Paenibacillus gansuensis</name>
    <dbReference type="NCBI Taxonomy" id="306542"/>
    <lineage>
        <taxon>Bacteria</taxon>
        <taxon>Bacillati</taxon>
        <taxon>Bacillota</taxon>
        <taxon>Bacilli</taxon>
        <taxon>Bacillales</taxon>
        <taxon>Paenibacillaceae</taxon>
        <taxon>Paenibacillus</taxon>
    </lineage>
</organism>
<protein>
    <submittedName>
        <fullName evidence="2">Uncharacterized protein</fullName>
    </submittedName>
</protein>
<sequence length="381" mass="40151">MTKHTGTGMKPWKKWMLGSAAAVLLLVLGGAGYLYYQIQSITTADILQRHPEPGESGDSSQDKPAAQVPKPLYGAVDKAGELANQSINSKDAMDVAAVLLRSGLSMKEIMYLQGNATEKLSNEKKQEIRDLLLKKLSPEEIKALRAVTHKYGKGLVILDPEYPIELVGVYDEKERARIKEELKKKAQSTGAGDAADTGNVVSAGSDKNTSGKASDHPDLSQDNNEVKDEPKTAAAKPNGTSGNSGSKGSTGTSGSSGSTGTSGTSGSSSARKAAERRYEGKLASLRSSCRSKSSAIIGQIKSEVSGGSVSLKTLQSKFLPKVAAAESSCDAKFESIIGSAVSEFKSNGWSQSAISRWRSEYNSSKAEMQASAAAQISSMMN</sequence>
<dbReference type="EMBL" id="JBHUME010000002">
    <property type="protein sequence ID" value="MFD2611093.1"/>
    <property type="molecule type" value="Genomic_DNA"/>
</dbReference>
<evidence type="ECO:0000256" key="1">
    <source>
        <dbReference type="SAM" id="MobiDB-lite"/>
    </source>
</evidence>
<feature type="compositionally biased region" description="Polar residues" evidence="1">
    <location>
        <begin position="199"/>
        <end position="212"/>
    </location>
</feature>
<evidence type="ECO:0000313" key="3">
    <source>
        <dbReference type="Proteomes" id="UP001597541"/>
    </source>
</evidence>
<proteinExistence type="predicted"/>
<name>A0ABW5P7F1_9BACL</name>
<accession>A0ABW5P7F1</accession>
<keyword evidence="3" id="KW-1185">Reference proteome</keyword>
<comment type="caution">
    <text evidence="2">The sequence shown here is derived from an EMBL/GenBank/DDBJ whole genome shotgun (WGS) entry which is preliminary data.</text>
</comment>
<feature type="region of interest" description="Disordered" evidence="1">
    <location>
        <begin position="183"/>
        <end position="285"/>
    </location>
</feature>
<evidence type="ECO:0000313" key="2">
    <source>
        <dbReference type="EMBL" id="MFD2611093.1"/>
    </source>
</evidence>